<proteinExistence type="predicted"/>
<sequence length="145" mass="16715">MTNKCAVDIVVELVITTQRYTDPLVGWYPIIEQITQHLSALDLYRLATACTELYAMVPFNKCDGKGLLARQNFEGIYKLAQMKMRHRNHKLRPVYDEELEVRVWNLKCDAMNALPCVKCGIYVCEVCTPAFTLSFIDVVADFQRF</sequence>
<keyword evidence="2" id="KW-1185">Reference proteome</keyword>
<evidence type="ECO:0000313" key="2">
    <source>
        <dbReference type="Proteomes" id="UP000696280"/>
    </source>
</evidence>
<dbReference type="OrthoDB" id="3678990at2759"/>
<accession>A0A9N9L8A3</accession>
<evidence type="ECO:0000313" key="1">
    <source>
        <dbReference type="EMBL" id="CAG8959342.1"/>
    </source>
</evidence>
<name>A0A9N9L8A3_9HELO</name>
<dbReference type="Proteomes" id="UP000696280">
    <property type="component" value="Unassembled WGS sequence"/>
</dbReference>
<evidence type="ECO:0008006" key="3">
    <source>
        <dbReference type="Google" id="ProtNLM"/>
    </source>
</evidence>
<reference evidence="1" key="1">
    <citation type="submission" date="2021-07" db="EMBL/GenBank/DDBJ databases">
        <authorList>
            <person name="Durling M."/>
        </authorList>
    </citation>
    <scope>NUCLEOTIDE SEQUENCE</scope>
</reference>
<dbReference type="EMBL" id="CAJVRL010000091">
    <property type="protein sequence ID" value="CAG8959342.1"/>
    <property type="molecule type" value="Genomic_DNA"/>
</dbReference>
<organism evidence="1 2">
    <name type="scientific">Hymenoscyphus fraxineus</name>
    <dbReference type="NCBI Taxonomy" id="746836"/>
    <lineage>
        <taxon>Eukaryota</taxon>
        <taxon>Fungi</taxon>
        <taxon>Dikarya</taxon>
        <taxon>Ascomycota</taxon>
        <taxon>Pezizomycotina</taxon>
        <taxon>Leotiomycetes</taxon>
        <taxon>Helotiales</taxon>
        <taxon>Helotiaceae</taxon>
        <taxon>Hymenoscyphus</taxon>
    </lineage>
</organism>
<comment type="caution">
    <text evidence="1">The sequence shown here is derived from an EMBL/GenBank/DDBJ whole genome shotgun (WGS) entry which is preliminary data.</text>
</comment>
<gene>
    <name evidence="1" type="ORF">HYFRA_00013113</name>
</gene>
<protein>
    <recommendedName>
        <fullName evidence="3">F-box domain-containing protein</fullName>
    </recommendedName>
</protein>
<dbReference type="AlphaFoldDB" id="A0A9N9L8A3"/>